<protein>
    <recommendedName>
        <fullName evidence="1">Nudix hydrolase domain-containing protein</fullName>
    </recommendedName>
</protein>
<evidence type="ECO:0000313" key="3">
    <source>
        <dbReference type="Proteomes" id="UP000247810"/>
    </source>
</evidence>
<evidence type="ECO:0000313" key="2">
    <source>
        <dbReference type="EMBL" id="PYH92096.1"/>
    </source>
</evidence>
<dbReference type="Proteomes" id="UP000247810">
    <property type="component" value="Unassembled WGS sequence"/>
</dbReference>
<dbReference type="GO" id="GO:0044715">
    <property type="term" value="F:8-oxo-dGDP phosphatase activity"/>
    <property type="evidence" value="ECO:0007669"/>
    <property type="project" value="TreeGrafter"/>
</dbReference>
<dbReference type="PANTHER" id="PTHR13622:SF13">
    <property type="entry name" value="NUDIX HYDROLASE DOMAIN-CONTAINING PROTEIN"/>
    <property type="match status" value="1"/>
</dbReference>
<dbReference type="Gene3D" id="3.90.79.10">
    <property type="entry name" value="Nucleoside Triphosphate Pyrophosphohydrolase"/>
    <property type="match status" value="1"/>
</dbReference>
<gene>
    <name evidence="2" type="ORF">BO71DRAFT_442740</name>
</gene>
<proteinExistence type="predicted"/>
<sequence length="332" mass="36017">MTTKSLYQVVADLDKYPLSLPEQVSILQNYHTLLVPGIPTPLGYVPSALITTHPEQWPPSLWTITPRSITLMTPPTAPAATRTATLASALRHMAVSSHPDFRSLKGWRDETFPVYGPGGDLVLEIERAASALFGVVTYGVQLQPSTSTPTPIQTPPTHPPTTTPEGINLWIATRSPHKQAYPNMLDTTAAGGLPTSLSPLSAIIAEATDEAGMPADLLQKIEFVDRISYFHINDNGNGMAVLQPEVEYCFELELPEEEGVAPRPGDGEVQGFGLWATERVVEELRAGGFKPNSAVVVVEFLRRWGVVAGGDVEGVWERLHRVLPLPVVDHGV</sequence>
<dbReference type="PANTHER" id="PTHR13622">
    <property type="entry name" value="THIAMIN PYROPHOSPHOKINASE"/>
    <property type="match status" value="1"/>
</dbReference>
<dbReference type="InterPro" id="IPR015797">
    <property type="entry name" value="NUDIX_hydrolase-like_dom_sf"/>
</dbReference>
<feature type="domain" description="Nudix hydrolase" evidence="1">
    <location>
        <begin position="152"/>
        <end position="297"/>
    </location>
</feature>
<dbReference type="VEuPathDB" id="FungiDB:BO71DRAFT_442740"/>
<accession>A0A319D3R9</accession>
<dbReference type="EMBL" id="KZ825926">
    <property type="protein sequence ID" value="PYH92096.1"/>
    <property type="molecule type" value="Genomic_DNA"/>
</dbReference>
<dbReference type="OrthoDB" id="10261522at2759"/>
<dbReference type="Pfam" id="PF15916">
    <property type="entry name" value="DUF4743"/>
    <property type="match status" value="1"/>
</dbReference>
<dbReference type="InterPro" id="IPR000086">
    <property type="entry name" value="NUDIX_hydrolase_dom"/>
</dbReference>
<reference evidence="2 3" key="1">
    <citation type="submission" date="2018-02" db="EMBL/GenBank/DDBJ databases">
        <title>The genomes of Aspergillus section Nigri reveals drivers in fungal speciation.</title>
        <authorList>
            <consortium name="DOE Joint Genome Institute"/>
            <person name="Vesth T.C."/>
            <person name="Nybo J."/>
            <person name="Theobald S."/>
            <person name="Brandl J."/>
            <person name="Frisvad J.C."/>
            <person name="Nielsen K.F."/>
            <person name="Lyhne E.K."/>
            <person name="Kogle M.E."/>
            <person name="Kuo A."/>
            <person name="Riley R."/>
            <person name="Clum A."/>
            <person name="Nolan M."/>
            <person name="Lipzen A."/>
            <person name="Salamov A."/>
            <person name="Henrissat B."/>
            <person name="Wiebenga A."/>
            <person name="De vries R.P."/>
            <person name="Grigoriev I.V."/>
            <person name="Mortensen U.H."/>
            <person name="Andersen M.R."/>
            <person name="Baker S.E."/>
        </authorList>
    </citation>
    <scope>NUCLEOTIDE SEQUENCE [LARGE SCALE GENOMIC DNA]</scope>
    <source>
        <strain evidence="2 3">CBS 707.79</strain>
    </source>
</reference>
<dbReference type="CDD" id="cd03676">
    <property type="entry name" value="NUDIX_Tnr3_like"/>
    <property type="match status" value="1"/>
</dbReference>
<evidence type="ECO:0000259" key="1">
    <source>
        <dbReference type="PROSITE" id="PS51462"/>
    </source>
</evidence>
<organism evidence="2 3">
    <name type="scientific">Aspergillus ellipticus CBS 707.79</name>
    <dbReference type="NCBI Taxonomy" id="1448320"/>
    <lineage>
        <taxon>Eukaryota</taxon>
        <taxon>Fungi</taxon>
        <taxon>Dikarya</taxon>
        <taxon>Ascomycota</taxon>
        <taxon>Pezizomycotina</taxon>
        <taxon>Eurotiomycetes</taxon>
        <taxon>Eurotiomycetidae</taxon>
        <taxon>Eurotiales</taxon>
        <taxon>Aspergillaceae</taxon>
        <taxon>Aspergillus</taxon>
        <taxon>Aspergillus subgen. Circumdati</taxon>
    </lineage>
</organism>
<keyword evidence="3" id="KW-1185">Reference proteome</keyword>
<dbReference type="STRING" id="1448320.A0A319D3R9"/>
<name>A0A319D3R9_9EURO</name>
<dbReference type="InterPro" id="IPR031804">
    <property type="entry name" value="DUF4743"/>
</dbReference>
<dbReference type="AlphaFoldDB" id="A0A319D3R9"/>
<dbReference type="SUPFAM" id="SSF55811">
    <property type="entry name" value="Nudix"/>
    <property type="match status" value="1"/>
</dbReference>
<dbReference type="PROSITE" id="PS51462">
    <property type="entry name" value="NUDIX"/>
    <property type="match status" value="1"/>
</dbReference>